<reference evidence="17" key="1">
    <citation type="submission" date="2020-10" db="EMBL/GenBank/DDBJ databases">
        <authorList>
            <person name="Gilroy R."/>
        </authorList>
    </citation>
    <scope>NUCLEOTIDE SEQUENCE</scope>
    <source>
        <strain evidence="17">ChiGjej1B1-1684</strain>
    </source>
</reference>
<feature type="binding site" evidence="14">
    <location>
        <begin position="24"/>
        <end position="31"/>
    </location>
    <ligand>
        <name>ATP</name>
        <dbReference type="ChEBI" id="CHEBI:30616"/>
    </ligand>
</feature>
<keyword evidence="3" id="KW-0227">DNA damage</keyword>
<keyword evidence="8" id="KW-0238">DNA-binding</keyword>
<protein>
    <recommendedName>
        <fullName evidence="12">DNA 3'-5' helicase</fullName>
        <ecNumber evidence="12">5.6.2.4</ecNumber>
    </recommendedName>
</protein>
<dbReference type="Gene3D" id="3.40.50.300">
    <property type="entry name" value="P-loop containing nucleotide triphosphate hydrolases"/>
    <property type="match status" value="4"/>
</dbReference>
<dbReference type="GO" id="GO:0000725">
    <property type="term" value="P:recombinational repair"/>
    <property type="evidence" value="ECO:0007669"/>
    <property type="project" value="TreeGrafter"/>
</dbReference>
<dbReference type="PANTHER" id="PTHR11070">
    <property type="entry name" value="UVRD / RECB / PCRA DNA HELICASE FAMILY MEMBER"/>
    <property type="match status" value="1"/>
</dbReference>
<keyword evidence="2 14" id="KW-0547">Nucleotide-binding</keyword>
<evidence type="ECO:0000256" key="5">
    <source>
        <dbReference type="ARBA" id="ARBA00022806"/>
    </source>
</evidence>
<feature type="domain" description="UvrD-like helicase ATP-binding" evidence="15">
    <location>
        <begin position="3"/>
        <end position="472"/>
    </location>
</feature>
<evidence type="ECO:0000256" key="2">
    <source>
        <dbReference type="ARBA" id="ARBA00022741"/>
    </source>
</evidence>
<dbReference type="PROSITE" id="PS51198">
    <property type="entry name" value="UVRD_HELICASE_ATP_BIND"/>
    <property type="match status" value="1"/>
</dbReference>
<dbReference type="CDD" id="cd17932">
    <property type="entry name" value="DEXQc_UvrD"/>
    <property type="match status" value="1"/>
</dbReference>
<dbReference type="InterPro" id="IPR014152">
    <property type="entry name" value="AddA"/>
</dbReference>
<evidence type="ECO:0000256" key="14">
    <source>
        <dbReference type="PROSITE-ProRule" id="PRU00560"/>
    </source>
</evidence>
<dbReference type="Pfam" id="PF00580">
    <property type="entry name" value="UvrD-helicase"/>
    <property type="match status" value="1"/>
</dbReference>
<dbReference type="InterPro" id="IPR027417">
    <property type="entry name" value="P-loop_NTPase"/>
</dbReference>
<sequence length="1196" mass="136199">MGRQWTENQKNAINARGGSLIVSAAAGSGKTAVLVQRVIERITDSEKPCDADRLLVVTYTRAAAAEMLQRINDRISELLEKDPLNPALRRQQNLLAKADISTIHSFCSRVIREFSSSLDISADVRIGEDGELMVMRNEAMDLTLSKFYGENNEYFNRLASAFSSGRDDVKLRNIIFRLYDFLRSHPFADSWLQEKLSFYREGQEVSQTVWGKIIRDYCVGACQYSLSVAEISMEISTEEEKIYNAINLLLASDLAFLRSMSETLESGTWDEIKQKLSSFEKGTFRTPRGYKDHPLAVKLKQNREIIKSTVEEMQKLFAQSEEECLEDIDYLRPIVEQMFLCIKEFGENFSKLKESKNIVDYSDLEHYTLQILVKRENGEITFTEEADRISQRFDEVMVDEYQDANEVQDLIFKAISREKNLFVVGDVKQSIYGFRQAMPEIFLRRRESCERYNPDKDNYPAKIILEKNFRSRKTVTDGVNFAFERLMSKEVGDMEYNEDEMLVSGASYPETEEAGVEVHFLEYPGGGDMCVFEARHIAEEIRKLRSTMRITRDGQQVPPDFGDFAILLRNANSFFPIYIKELEKYGIPAVYEKSEGFLKNKEVALAMNILRIIDNPVQDIPLISVMMSPLYGFSADEMSMLRIFSDSPRLYGSMLDIISKYSEGNKTGETTPPKSVVERFEKFTEEISNFRAMAAVMSAQELMSKVYDVTGIEAVVSASGNGETAVNNLRRLREYAADYEKNSDKGLSGFIRYVDRLFEYGSDLTGAANTQSQGSNSVRIMSIHKSKGLEFPICFVAAMSKGFVSDASQNVLIHSKLGVAMKRTYPELMCRRSTMPREALAIEMKRSEKSEELRVLYVAMTRAKEKLIMLCSSKDVEKELKTVGAGMTGVGKIPSHFVREAGSPGKWITMCSLLHPCCGELRKLADCEDIYRAENVQREVWKTEIFKYTQEEEEEITTEASCDENSLKEEEKRIEKILTERKNFKYPYSELADIPVKVTASALNEKERPVYFKKLAPPAFLGEEKLTAAQKGTAMHLFFQSCDFNLLKENPQNEVKRLAEKGVLSTAQAEAIDIKLVESFTESTLFKRITASKNVMKEYTFSVEIPVSMVNPQIQKELEDEKVILQGAVDLAFEEKGKLVIVDYKTDRVKEPQFLAEEYRKQIALYKNAMEQTTGLEVSACLIYSIALGKEIEVLV</sequence>
<keyword evidence="9" id="KW-0234">DNA repair</keyword>
<dbReference type="EMBL" id="DVNG01000084">
    <property type="protein sequence ID" value="HIU50472.1"/>
    <property type="molecule type" value="Genomic_DNA"/>
</dbReference>
<evidence type="ECO:0000256" key="7">
    <source>
        <dbReference type="ARBA" id="ARBA00022840"/>
    </source>
</evidence>
<dbReference type="PANTHER" id="PTHR11070:SF48">
    <property type="entry name" value="ATP-DEPENDENT HELICASE_NUCLEASE SUBUNIT A"/>
    <property type="match status" value="1"/>
</dbReference>
<proteinExistence type="predicted"/>
<dbReference type="EC" id="5.6.2.4" evidence="12"/>
<evidence type="ECO:0000259" key="15">
    <source>
        <dbReference type="PROSITE" id="PS51198"/>
    </source>
</evidence>
<comment type="catalytic activity">
    <reaction evidence="13">
        <text>ATP + H2O = ADP + phosphate + H(+)</text>
        <dbReference type="Rhea" id="RHEA:13065"/>
        <dbReference type="ChEBI" id="CHEBI:15377"/>
        <dbReference type="ChEBI" id="CHEBI:15378"/>
        <dbReference type="ChEBI" id="CHEBI:30616"/>
        <dbReference type="ChEBI" id="CHEBI:43474"/>
        <dbReference type="ChEBI" id="CHEBI:456216"/>
        <dbReference type="EC" id="5.6.2.4"/>
    </reaction>
</comment>
<dbReference type="InterPro" id="IPR011604">
    <property type="entry name" value="PDDEXK-like_dom_sf"/>
</dbReference>
<dbReference type="Gene3D" id="1.10.486.10">
    <property type="entry name" value="PCRA, domain 4"/>
    <property type="match status" value="1"/>
</dbReference>
<keyword evidence="7 14" id="KW-0067">ATP-binding</keyword>
<organism evidence="17 18">
    <name type="scientific">Candidatus Limousia pullorum</name>
    <dbReference type="NCBI Taxonomy" id="2840860"/>
    <lineage>
        <taxon>Bacteria</taxon>
        <taxon>Bacillati</taxon>
        <taxon>Bacillota</taxon>
        <taxon>Clostridia</taxon>
        <taxon>Eubacteriales</taxon>
        <taxon>Oscillospiraceae</taxon>
        <taxon>Oscillospiraceae incertae sedis</taxon>
        <taxon>Candidatus Limousia</taxon>
    </lineage>
</organism>
<name>A0A9D1LYR9_9FIRM</name>
<dbReference type="NCBIfam" id="TIGR02785">
    <property type="entry name" value="addA_Gpos"/>
    <property type="match status" value="1"/>
</dbReference>
<dbReference type="SUPFAM" id="SSF52980">
    <property type="entry name" value="Restriction endonuclease-like"/>
    <property type="match status" value="1"/>
</dbReference>
<evidence type="ECO:0000256" key="3">
    <source>
        <dbReference type="ARBA" id="ARBA00022763"/>
    </source>
</evidence>
<evidence type="ECO:0000256" key="1">
    <source>
        <dbReference type="ARBA" id="ARBA00022722"/>
    </source>
</evidence>
<feature type="domain" description="UvrD-like helicase C-terminal" evidence="16">
    <location>
        <begin position="484"/>
        <end position="788"/>
    </location>
</feature>
<dbReference type="GO" id="GO:0033202">
    <property type="term" value="C:DNA helicase complex"/>
    <property type="evidence" value="ECO:0007669"/>
    <property type="project" value="TreeGrafter"/>
</dbReference>
<gene>
    <name evidence="17" type="primary">addA</name>
    <name evidence="17" type="ORF">IAD22_05615</name>
</gene>
<accession>A0A9D1LYR9</accession>
<dbReference type="InterPro" id="IPR014016">
    <property type="entry name" value="UvrD-like_ATP-bd"/>
</dbReference>
<dbReference type="InterPro" id="IPR014017">
    <property type="entry name" value="DNA_helicase_UvrD-like_C"/>
</dbReference>
<dbReference type="Pfam" id="PF13361">
    <property type="entry name" value="UvrD_C"/>
    <property type="match status" value="1"/>
</dbReference>
<evidence type="ECO:0000259" key="16">
    <source>
        <dbReference type="PROSITE" id="PS51217"/>
    </source>
</evidence>
<keyword evidence="6" id="KW-0269">Exonuclease</keyword>
<dbReference type="SUPFAM" id="SSF52540">
    <property type="entry name" value="P-loop containing nucleoside triphosphate hydrolases"/>
    <property type="match status" value="1"/>
</dbReference>
<evidence type="ECO:0000256" key="11">
    <source>
        <dbReference type="ARBA" id="ARBA00034617"/>
    </source>
</evidence>
<dbReference type="GO" id="GO:0043138">
    <property type="term" value="F:3'-5' DNA helicase activity"/>
    <property type="evidence" value="ECO:0007669"/>
    <property type="project" value="UniProtKB-EC"/>
</dbReference>
<dbReference type="Gene3D" id="3.90.320.10">
    <property type="match status" value="1"/>
</dbReference>
<evidence type="ECO:0000256" key="12">
    <source>
        <dbReference type="ARBA" id="ARBA00034808"/>
    </source>
</evidence>
<evidence type="ECO:0000256" key="8">
    <source>
        <dbReference type="ARBA" id="ARBA00023125"/>
    </source>
</evidence>
<dbReference type="GO" id="GO:0004527">
    <property type="term" value="F:exonuclease activity"/>
    <property type="evidence" value="ECO:0007669"/>
    <property type="project" value="UniProtKB-KW"/>
</dbReference>
<evidence type="ECO:0000256" key="13">
    <source>
        <dbReference type="ARBA" id="ARBA00048988"/>
    </source>
</evidence>
<dbReference type="InterPro" id="IPR000212">
    <property type="entry name" value="DNA_helicase_UvrD/REP"/>
</dbReference>
<dbReference type="GO" id="GO:0006302">
    <property type="term" value="P:double-strand break repair"/>
    <property type="evidence" value="ECO:0007669"/>
    <property type="project" value="InterPro"/>
</dbReference>
<dbReference type="GO" id="GO:0003677">
    <property type="term" value="F:DNA binding"/>
    <property type="evidence" value="ECO:0007669"/>
    <property type="project" value="UniProtKB-KW"/>
</dbReference>
<dbReference type="PROSITE" id="PS51217">
    <property type="entry name" value="UVRD_HELICASE_CTER"/>
    <property type="match status" value="1"/>
</dbReference>
<comment type="caution">
    <text evidence="17">The sequence shown here is derived from an EMBL/GenBank/DDBJ whole genome shotgun (WGS) entry which is preliminary data.</text>
</comment>
<evidence type="ECO:0000256" key="9">
    <source>
        <dbReference type="ARBA" id="ARBA00023204"/>
    </source>
</evidence>
<dbReference type="AlphaFoldDB" id="A0A9D1LYR9"/>
<evidence type="ECO:0000256" key="4">
    <source>
        <dbReference type="ARBA" id="ARBA00022801"/>
    </source>
</evidence>
<evidence type="ECO:0000256" key="6">
    <source>
        <dbReference type="ARBA" id="ARBA00022839"/>
    </source>
</evidence>
<evidence type="ECO:0000313" key="18">
    <source>
        <dbReference type="Proteomes" id="UP000824118"/>
    </source>
</evidence>
<dbReference type="Proteomes" id="UP000824118">
    <property type="component" value="Unassembled WGS sequence"/>
</dbReference>
<keyword evidence="1" id="KW-0540">Nuclease</keyword>
<dbReference type="GO" id="GO:0005829">
    <property type="term" value="C:cytosol"/>
    <property type="evidence" value="ECO:0007669"/>
    <property type="project" value="TreeGrafter"/>
</dbReference>
<keyword evidence="4 14" id="KW-0378">Hydrolase</keyword>
<keyword evidence="10" id="KW-0413">Isomerase</keyword>
<evidence type="ECO:0000256" key="10">
    <source>
        <dbReference type="ARBA" id="ARBA00023235"/>
    </source>
</evidence>
<keyword evidence="5 14" id="KW-0347">Helicase</keyword>
<dbReference type="InterPro" id="IPR038726">
    <property type="entry name" value="PDDEXK_AddAB-type"/>
</dbReference>
<dbReference type="GO" id="GO:0005524">
    <property type="term" value="F:ATP binding"/>
    <property type="evidence" value="ECO:0007669"/>
    <property type="project" value="UniProtKB-UniRule"/>
</dbReference>
<reference evidence="17" key="2">
    <citation type="journal article" date="2021" name="PeerJ">
        <title>Extensive microbial diversity within the chicken gut microbiome revealed by metagenomics and culture.</title>
        <authorList>
            <person name="Gilroy R."/>
            <person name="Ravi A."/>
            <person name="Getino M."/>
            <person name="Pursley I."/>
            <person name="Horton D.L."/>
            <person name="Alikhan N.F."/>
            <person name="Baker D."/>
            <person name="Gharbi K."/>
            <person name="Hall N."/>
            <person name="Watson M."/>
            <person name="Adriaenssens E.M."/>
            <person name="Foster-Nyarko E."/>
            <person name="Jarju S."/>
            <person name="Secka A."/>
            <person name="Antonio M."/>
            <person name="Oren A."/>
            <person name="Chaudhuri R.R."/>
            <person name="La Ragione R."/>
            <person name="Hildebrand F."/>
            <person name="Pallen M.J."/>
        </authorList>
    </citation>
    <scope>NUCLEOTIDE SEQUENCE</scope>
    <source>
        <strain evidence="17">ChiGjej1B1-1684</strain>
    </source>
</reference>
<comment type="catalytic activity">
    <reaction evidence="11">
        <text>Couples ATP hydrolysis with the unwinding of duplex DNA by translocating in the 3'-5' direction.</text>
        <dbReference type="EC" id="5.6.2.4"/>
    </reaction>
</comment>
<dbReference type="InterPro" id="IPR011335">
    <property type="entry name" value="Restrct_endonuc-II-like"/>
</dbReference>
<dbReference type="Pfam" id="PF12705">
    <property type="entry name" value="PDDEXK_1"/>
    <property type="match status" value="1"/>
</dbReference>
<evidence type="ECO:0000313" key="17">
    <source>
        <dbReference type="EMBL" id="HIU50472.1"/>
    </source>
</evidence>